<reference evidence="4" key="1">
    <citation type="journal article" date="2019" name="Int. J. Syst. Evol. Microbiol.">
        <title>The Global Catalogue of Microorganisms (GCM) 10K type strain sequencing project: providing services to taxonomists for standard genome sequencing and annotation.</title>
        <authorList>
            <consortium name="The Broad Institute Genomics Platform"/>
            <consortium name="The Broad Institute Genome Sequencing Center for Infectious Disease"/>
            <person name="Wu L."/>
            <person name="Ma J."/>
        </authorList>
    </citation>
    <scope>NUCLEOTIDE SEQUENCE [LARGE SCALE GENOMIC DNA]</scope>
    <source>
        <strain evidence="4">CGMCC 4.7198</strain>
    </source>
</reference>
<dbReference type="InterPro" id="IPR003346">
    <property type="entry name" value="Transposase_20"/>
</dbReference>
<proteinExistence type="predicted"/>
<dbReference type="RefSeq" id="WP_381255573.1">
    <property type="nucleotide sequence ID" value="NZ_JBHTBI010000013.1"/>
</dbReference>
<evidence type="ECO:0000313" key="4">
    <source>
        <dbReference type="Proteomes" id="UP001596957"/>
    </source>
</evidence>
<protein>
    <submittedName>
        <fullName evidence="3">Transposase</fullName>
    </submittedName>
</protein>
<evidence type="ECO:0000259" key="2">
    <source>
        <dbReference type="Pfam" id="PF02371"/>
    </source>
</evidence>
<feature type="compositionally biased region" description="Polar residues" evidence="1">
    <location>
        <begin position="125"/>
        <end position="134"/>
    </location>
</feature>
<comment type="caution">
    <text evidence="3">The sequence shown here is derived from an EMBL/GenBank/DDBJ whole genome shotgun (WGS) entry which is preliminary data.</text>
</comment>
<evidence type="ECO:0000313" key="3">
    <source>
        <dbReference type="EMBL" id="MFD0288483.1"/>
    </source>
</evidence>
<dbReference type="PANTHER" id="PTHR33055">
    <property type="entry name" value="TRANSPOSASE FOR INSERTION SEQUENCE ELEMENT IS1111A"/>
    <property type="match status" value="1"/>
</dbReference>
<feature type="compositionally biased region" description="Low complexity" evidence="1">
    <location>
        <begin position="98"/>
        <end position="124"/>
    </location>
</feature>
<dbReference type="EMBL" id="JBHTEC010000007">
    <property type="protein sequence ID" value="MFD0288483.1"/>
    <property type="molecule type" value="Genomic_DNA"/>
</dbReference>
<name>A0ABW2VZ08_9ACTN</name>
<keyword evidence="4" id="KW-1185">Reference proteome</keyword>
<dbReference type="InterPro" id="IPR047650">
    <property type="entry name" value="Transpos_IS110"/>
</dbReference>
<organism evidence="3 4">
    <name type="scientific">Streptomyces lutosisoli</name>
    <dbReference type="NCBI Taxonomy" id="2665721"/>
    <lineage>
        <taxon>Bacteria</taxon>
        <taxon>Bacillati</taxon>
        <taxon>Actinomycetota</taxon>
        <taxon>Actinomycetes</taxon>
        <taxon>Kitasatosporales</taxon>
        <taxon>Streptomycetaceae</taxon>
        <taxon>Streptomyces</taxon>
    </lineage>
</organism>
<gene>
    <name evidence="3" type="ORF">ACFQZP_44160</name>
</gene>
<feature type="domain" description="Transposase IS116/IS110/IS902 C-terminal" evidence="2">
    <location>
        <begin position="24"/>
        <end position="79"/>
    </location>
</feature>
<feature type="region of interest" description="Disordered" evidence="1">
    <location>
        <begin position="68"/>
        <end position="134"/>
    </location>
</feature>
<dbReference type="Pfam" id="PF02371">
    <property type="entry name" value="Transposase_20"/>
    <property type="match status" value="1"/>
</dbReference>
<evidence type="ECO:0000256" key="1">
    <source>
        <dbReference type="SAM" id="MobiDB-lite"/>
    </source>
</evidence>
<dbReference type="Proteomes" id="UP001596957">
    <property type="component" value="Unassembled WGS sequence"/>
</dbReference>
<accession>A0ABW2VZ08</accession>
<dbReference type="PANTHER" id="PTHR33055:SF3">
    <property type="entry name" value="PUTATIVE TRANSPOSASE FOR IS117-RELATED"/>
    <property type="match status" value="1"/>
</dbReference>
<sequence>MRQSAKRQGSEGRLARLVERHAPRLLTVVGIGPDTAVTLLITIGDNPERLGSEASFAALCGVSPVERSSGSRQYRRLNRGATGRPTPPCTGSCRLACASTRAPRTTTNAASRRARPAAKSSDASNATLPGRSST</sequence>